<dbReference type="SUPFAM" id="SSF48452">
    <property type="entry name" value="TPR-like"/>
    <property type="match status" value="2"/>
</dbReference>
<dbReference type="InterPro" id="IPR011990">
    <property type="entry name" value="TPR-like_helical_dom_sf"/>
</dbReference>
<dbReference type="EMBL" id="JAPDRK010000016">
    <property type="protein sequence ID" value="KAJ9605445.1"/>
    <property type="molecule type" value="Genomic_DNA"/>
</dbReference>
<dbReference type="Pfam" id="PF13424">
    <property type="entry name" value="TPR_12"/>
    <property type="match status" value="1"/>
</dbReference>
<dbReference type="PANTHER" id="PTHR45641">
    <property type="entry name" value="TETRATRICOPEPTIDE REPEAT PROTEIN (AFU_ORTHOLOGUE AFUA_6G03870)"/>
    <property type="match status" value="1"/>
</dbReference>
<evidence type="ECO:0008006" key="7">
    <source>
        <dbReference type="Google" id="ProtNLM"/>
    </source>
</evidence>
<reference evidence="5" key="1">
    <citation type="submission" date="2022-10" db="EMBL/GenBank/DDBJ databases">
        <title>Culturing micro-colonial fungi from biological soil crusts in the Mojave desert and describing Neophaeococcomyces mojavensis, and introducing the new genera and species Taxawa tesnikishii.</title>
        <authorList>
            <person name="Kurbessoian T."/>
            <person name="Stajich J.E."/>
        </authorList>
    </citation>
    <scope>NUCLEOTIDE SEQUENCE</scope>
    <source>
        <strain evidence="5">TK_41</strain>
    </source>
</reference>
<organism evidence="5 6">
    <name type="scientific">Cladophialophora chaetospira</name>
    <dbReference type="NCBI Taxonomy" id="386627"/>
    <lineage>
        <taxon>Eukaryota</taxon>
        <taxon>Fungi</taxon>
        <taxon>Dikarya</taxon>
        <taxon>Ascomycota</taxon>
        <taxon>Pezizomycotina</taxon>
        <taxon>Eurotiomycetes</taxon>
        <taxon>Chaetothyriomycetidae</taxon>
        <taxon>Chaetothyriales</taxon>
        <taxon>Herpotrichiellaceae</taxon>
        <taxon>Cladophialophora</taxon>
    </lineage>
</organism>
<sequence length="521" mass="58917">MRLRPDAVGGIQKFHDDILTWRRAHSRPRFAMPKRLIRDDGKAALGTMLIRLHMYQSTADGLVCREYYEELSSVEGTSREPTPYPGKHSDAIAESIFENGAELVQDPDFGSLADEIDLADVEEPFLQAALISKDTEERIHRLVQALGLRRLNDADRRKCFTVAISLLSLGFPETWSKDVGHQKQQWSRCEQYLPHVNALVQHGRENNSLAENPDVWAELLLRCSWYLYEKEQYTYARTFTQTALRNFTSQETLAYASAIDLLGLIDLDLNNPLQALSSFETGFSVRRSLLAPTDPLIAFALNNLALVRTELAELSEAEQLHQQAIQLRLQNNSDRIGNSYSNYAVALLRMGKPNEAERILMSCPSLQGCTDETFLQVDNPRFVGDMVLLSRIRHAQGRKGDALRLASKALAWRQKVHGDRYKTCDSMYDVAFLLREQGQTATALDLLDALTRIAGALEAGEGHMARAEWKTSQILEAMGRSDDSRTHLEKAEALRKAFRTNAGDGITNESDWERLTPYMLW</sequence>
<dbReference type="Pfam" id="PF03571">
    <property type="entry name" value="Peptidase_M49"/>
    <property type="match status" value="1"/>
</dbReference>
<gene>
    <name evidence="5" type="ORF">H2200_010102</name>
</gene>
<evidence type="ECO:0000256" key="1">
    <source>
        <dbReference type="ARBA" id="ARBA00022723"/>
    </source>
</evidence>
<evidence type="ECO:0000313" key="5">
    <source>
        <dbReference type="EMBL" id="KAJ9605445.1"/>
    </source>
</evidence>
<dbReference type="GO" id="GO:0046872">
    <property type="term" value="F:metal ion binding"/>
    <property type="evidence" value="ECO:0007669"/>
    <property type="project" value="UniProtKB-KW"/>
</dbReference>
<dbReference type="InterPro" id="IPR039461">
    <property type="entry name" value="Peptidase_M49"/>
</dbReference>
<protein>
    <recommendedName>
        <fullName evidence="7">MalT-like TPR region domain-containing protein</fullName>
    </recommendedName>
</protein>
<keyword evidence="6" id="KW-1185">Reference proteome</keyword>
<comment type="caution">
    <text evidence="5">The sequence shown here is derived from an EMBL/GenBank/DDBJ whole genome shotgun (WGS) entry which is preliminary data.</text>
</comment>
<evidence type="ECO:0000256" key="4">
    <source>
        <dbReference type="ARBA" id="ARBA00022803"/>
    </source>
</evidence>
<evidence type="ECO:0000256" key="2">
    <source>
        <dbReference type="ARBA" id="ARBA00022737"/>
    </source>
</evidence>
<name>A0AA38X286_9EURO</name>
<dbReference type="Gene3D" id="1.25.40.10">
    <property type="entry name" value="Tetratricopeptide repeat domain"/>
    <property type="match status" value="2"/>
</dbReference>
<proteinExistence type="predicted"/>
<keyword evidence="1" id="KW-0479">Metal-binding</keyword>
<keyword evidence="3" id="KW-0378">Hydrolase</keyword>
<evidence type="ECO:0000313" key="6">
    <source>
        <dbReference type="Proteomes" id="UP001172673"/>
    </source>
</evidence>
<dbReference type="AlphaFoldDB" id="A0AA38X286"/>
<dbReference type="PANTHER" id="PTHR45641:SF19">
    <property type="entry name" value="NEPHROCYSTIN-3"/>
    <property type="match status" value="1"/>
</dbReference>
<keyword evidence="2" id="KW-0677">Repeat</keyword>
<evidence type="ECO:0000256" key="3">
    <source>
        <dbReference type="ARBA" id="ARBA00022801"/>
    </source>
</evidence>
<dbReference type="Proteomes" id="UP001172673">
    <property type="component" value="Unassembled WGS sequence"/>
</dbReference>
<keyword evidence="4" id="KW-0802">TPR repeat</keyword>
<accession>A0AA38X286</accession>
<dbReference type="GO" id="GO:0016787">
    <property type="term" value="F:hydrolase activity"/>
    <property type="evidence" value="ECO:0007669"/>
    <property type="project" value="UniProtKB-KW"/>
</dbReference>